<proteinExistence type="predicted"/>
<name>A0A0M2ZAF4_9MYCO</name>
<feature type="transmembrane region" description="Helical" evidence="1">
    <location>
        <begin position="46"/>
        <end position="72"/>
    </location>
</feature>
<dbReference type="Proteomes" id="UP000192772">
    <property type="component" value="Unassembled WGS sequence"/>
</dbReference>
<reference evidence="2 3" key="1">
    <citation type="submission" date="2017-02" db="EMBL/GenBank/DDBJ databases">
        <title>The new phylogeny of genus Mycobacterium.</title>
        <authorList>
            <person name="Tortoli E."/>
            <person name="Trovato A."/>
            <person name="Cirillo D.M."/>
        </authorList>
    </citation>
    <scope>NUCLEOTIDE SEQUENCE [LARGE SCALE GENOMIC DNA]</scope>
    <source>
        <strain evidence="2 3">FI-09383</strain>
    </source>
</reference>
<evidence type="ECO:0000313" key="2">
    <source>
        <dbReference type="EMBL" id="ORA68835.1"/>
    </source>
</evidence>
<keyword evidence="1" id="KW-0812">Transmembrane</keyword>
<feature type="transmembrane region" description="Helical" evidence="1">
    <location>
        <begin position="18"/>
        <end position="40"/>
    </location>
</feature>
<organism evidence="2 3">
    <name type="scientific">Mycolicibacterium elephantis</name>
    <dbReference type="NCBI Taxonomy" id="81858"/>
    <lineage>
        <taxon>Bacteria</taxon>
        <taxon>Bacillati</taxon>
        <taxon>Actinomycetota</taxon>
        <taxon>Actinomycetes</taxon>
        <taxon>Mycobacteriales</taxon>
        <taxon>Mycobacteriaceae</taxon>
        <taxon>Mycolicibacterium</taxon>
    </lineage>
</organism>
<evidence type="ECO:0000256" key="1">
    <source>
        <dbReference type="SAM" id="Phobius"/>
    </source>
</evidence>
<evidence type="ECO:0000313" key="3">
    <source>
        <dbReference type="Proteomes" id="UP000192772"/>
    </source>
</evidence>
<dbReference type="STRING" id="81858.BST23_03230"/>
<dbReference type="OrthoDB" id="4376447at2"/>
<accession>A0A1A0Q8K8</accession>
<dbReference type="EMBL" id="MVHP01000002">
    <property type="protein sequence ID" value="ORA68835.1"/>
    <property type="molecule type" value="Genomic_DNA"/>
</dbReference>
<dbReference type="AlphaFoldDB" id="A0A0M2ZAF4"/>
<keyword evidence="1" id="KW-0472">Membrane</keyword>
<comment type="caution">
    <text evidence="2">The sequence shown here is derived from an EMBL/GenBank/DDBJ whole genome shotgun (WGS) entry which is preliminary data.</text>
</comment>
<accession>A0A0M2ZAF4</accession>
<sequence length="257" mass="28134">MSLLELPEPPGWRGGRRFLVVIVTVGIGVAVGLACLGVAAVGRGSYLTAVVFIGLAIVWLLGMTAIALVGFGRTTARTTSDATGFTLWPDRRFTIICLVSTVPTISSCLPLAVFGPFGVIDMPDSRYLRGVLPGLAGFAVFTTILGLVTAWRRKGIGHVKLTPSVVENADVLKIRVFDWDDVVDVADHAESKKARRAVVLRMRDGHEEIITIADIYLPRGAALYWLVRHYWRHPEDRAELVDGRAAERLRDGRFDLT</sequence>
<protein>
    <submittedName>
        <fullName evidence="2">Uncharacterized protein</fullName>
    </submittedName>
</protein>
<keyword evidence="1" id="KW-1133">Transmembrane helix</keyword>
<feature type="transmembrane region" description="Helical" evidence="1">
    <location>
        <begin position="93"/>
        <end position="119"/>
    </location>
</feature>
<gene>
    <name evidence="2" type="ORF">BST23_03230</name>
</gene>
<feature type="transmembrane region" description="Helical" evidence="1">
    <location>
        <begin position="131"/>
        <end position="151"/>
    </location>
</feature>